<sequence length="283" mass="33093">MDKTNEKKNSLENKKELTQENIEQTKPKVKEQNKEDLGGERKRKQPNELSTKEEKQTLKKKIEQGSTTKVPLSHPFAPIVDKDCETLILGTFPSIKSFENTFYYGHPRNVFWKILSELFCEDLTKYKTKNDLNQARRKMVLDHHIAIWDCIGVAKRKKSNSLDSSLVTQRPNEIPKLLRSHPNLQTLCFTSRNAQNLFKKHFPLINLKQHVFPSPSPAYQRMNYEQKRDGFKKILQKIGLIESSSLNSRSRSKFVNTDTNSNEKRLKQKSIMDFFPKNKNKKK</sequence>
<dbReference type="Proteomes" id="UP001150062">
    <property type="component" value="Unassembled WGS sequence"/>
</dbReference>
<proteinExistence type="predicted"/>
<protein>
    <submittedName>
        <fullName evidence="3">G/t mismatch-specific thymine DNA glycosylase</fullName>
    </submittedName>
</protein>
<dbReference type="InterPro" id="IPR036895">
    <property type="entry name" value="Uracil-DNA_glycosylase-like_sf"/>
</dbReference>
<dbReference type="CDD" id="cd10032">
    <property type="entry name" value="UDG-F6_HDG"/>
    <property type="match status" value="1"/>
</dbReference>
<evidence type="ECO:0000313" key="3">
    <source>
        <dbReference type="EMBL" id="KAJ6236484.1"/>
    </source>
</evidence>
<reference evidence="3" key="1">
    <citation type="submission" date="2022-08" db="EMBL/GenBank/DDBJ databases">
        <title>Novel sulfate-reducing endosymbionts in the free-living metamonad Anaeramoeba.</title>
        <authorList>
            <person name="Jerlstrom-Hultqvist J."/>
            <person name="Cepicka I."/>
            <person name="Gallot-Lavallee L."/>
            <person name="Salas-Leiva D."/>
            <person name="Curtis B.A."/>
            <person name="Zahonova K."/>
            <person name="Pipaliya S."/>
            <person name="Dacks J."/>
            <person name="Roger A.J."/>
        </authorList>
    </citation>
    <scope>NUCLEOTIDE SEQUENCE</scope>
    <source>
        <strain evidence="3">Schooner1</strain>
    </source>
</reference>
<feature type="compositionally biased region" description="Basic and acidic residues" evidence="1">
    <location>
        <begin position="50"/>
        <end position="63"/>
    </location>
</feature>
<accession>A0ABQ8XVT2</accession>
<dbReference type="SUPFAM" id="SSF52141">
    <property type="entry name" value="Uracil-DNA glycosylase-like"/>
    <property type="match status" value="1"/>
</dbReference>
<evidence type="ECO:0000256" key="1">
    <source>
        <dbReference type="SAM" id="MobiDB-lite"/>
    </source>
</evidence>
<dbReference type="InterPro" id="IPR005122">
    <property type="entry name" value="Uracil-DNA_glycosylase-like"/>
</dbReference>
<feature type="region of interest" description="Disordered" evidence="1">
    <location>
        <begin position="1"/>
        <end position="69"/>
    </location>
</feature>
<organism evidence="3 4">
    <name type="scientific">Anaeramoeba flamelloides</name>
    <dbReference type="NCBI Taxonomy" id="1746091"/>
    <lineage>
        <taxon>Eukaryota</taxon>
        <taxon>Metamonada</taxon>
        <taxon>Anaeramoebidae</taxon>
        <taxon>Anaeramoeba</taxon>
    </lineage>
</organism>
<keyword evidence="4" id="KW-1185">Reference proteome</keyword>
<dbReference type="InterPro" id="IPR026353">
    <property type="entry name" value="Hypoxan-DNA_Glyclase"/>
</dbReference>
<dbReference type="Pfam" id="PF03167">
    <property type="entry name" value="UDG"/>
    <property type="match status" value="1"/>
</dbReference>
<comment type="caution">
    <text evidence="3">The sequence shown here is derived from an EMBL/GenBank/DDBJ whole genome shotgun (WGS) entry which is preliminary data.</text>
</comment>
<feature type="compositionally biased region" description="Basic and acidic residues" evidence="1">
    <location>
        <begin position="1"/>
        <end position="40"/>
    </location>
</feature>
<dbReference type="EMBL" id="JAOAOG010000243">
    <property type="protein sequence ID" value="KAJ6236484.1"/>
    <property type="molecule type" value="Genomic_DNA"/>
</dbReference>
<feature type="region of interest" description="Disordered" evidence="1">
    <location>
        <begin position="249"/>
        <end position="283"/>
    </location>
</feature>
<evidence type="ECO:0000259" key="2">
    <source>
        <dbReference type="Pfam" id="PF03167"/>
    </source>
</evidence>
<feature type="domain" description="Uracil-DNA glycosylase-like" evidence="2">
    <location>
        <begin position="80"/>
        <end position="237"/>
    </location>
</feature>
<gene>
    <name evidence="3" type="ORF">M0813_27871</name>
</gene>
<dbReference type="Gene3D" id="3.40.470.10">
    <property type="entry name" value="Uracil-DNA glycosylase-like domain"/>
    <property type="match status" value="1"/>
</dbReference>
<name>A0ABQ8XVT2_9EUKA</name>
<evidence type="ECO:0000313" key="4">
    <source>
        <dbReference type="Proteomes" id="UP001150062"/>
    </source>
</evidence>
<dbReference type="NCBIfam" id="TIGR04274">
    <property type="entry name" value="hypoxanDNAglyco"/>
    <property type="match status" value="1"/>
</dbReference>